<dbReference type="Proteomes" id="UP000826271">
    <property type="component" value="Unassembled WGS sequence"/>
</dbReference>
<dbReference type="Pfam" id="PF19055">
    <property type="entry name" value="ABC2_membrane_7"/>
    <property type="match status" value="1"/>
</dbReference>
<protein>
    <recommendedName>
        <fullName evidence="10">DUF547 domain-containing protein</fullName>
    </recommendedName>
</protein>
<sequence length="742" mass="84857">MLAHEQKVHEYLQRLQHREDGSALTIPNFLPPKMKELLAELAMVENEITRLESQINQLKDEVKHGKEVNMESKYKEWGRATNKNHHDSLSLPPNPYITFRRPNEKVTFGTKALHFISKAIKGEYNMSDFSITDKKTNSKKFATQKENTFQEERGVSQENVSKRSGILKPPSPLREPRHRTTPRRDRNLDIPTEIPPKMLSTPLHSEEETIHRWPPNKLSENIMKCLIFIYVRLLRTSRVMELEKSGPIASPTNFSLSFRAEPSSNSKINIMFQKDSQQQDPYGIFDSEESITRDIGPSKNLVRFTSSSMDLICIQNSRSIPLFQKLKVLMDSLQKVDLRFLSHQQKLAFWINMYNACIMHGFLQYGVPSVSSPDNLLSLINKATLNIAGNTINAQAIENLILRKPHDSLVKESDKKEMIVRELYGLETPDPNVTFALCCGTRSSPAVKIYTADGVNSELERSKLDYLQKKDHIFLNFSKSMDLSNRQTPGIIMQYKYFTGRVGKQRLREARIQAVDYLILLLAGICLGTLAKVSDETFGSLGYLYTVIAVSLLCKIAALRAFSQDKLHYWRESASGMSSLAYFLSKDTVDHFNTIVKPAVYLSMFYFFNNPRSTILDNYIVLICLVYCVTGIAYILAIYFEPGPAQLWSVLLPVVLTLIANQEGDTVLRKIGDFCYTKWALEAFLIANAKRYTGVWLIQRCGALRQRDYNLKDYWPCLIKLIATGILSRAFAFLCLILFQKK</sequence>
<dbReference type="PANTHER" id="PTHR46248">
    <property type="entry name" value="EXPRESSED PROTEIN"/>
    <property type="match status" value="1"/>
</dbReference>
<reference evidence="8" key="1">
    <citation type="submission" date="2019-10" db="EMBL/GenBank/DDBJ databases">
        <authorList>
            <person name="Zhang R."/>
            <person name="Pan Y."/>
            <person name="Wang J."/>
            <person name="Ma R."/>
            <person name="Yu S."/>
        </authorList>
    </citation>
    <scope>NUCLEOTIDE SEQUENCE</scope>
    <source>
        <strain evidence="8">LA-IB0</strain>
        <tissue evidence="8">Leaf</tissue>
    </source>
</reference>
<proteinExistence type="predicted"/>
<dbReference type="Pfam" id="PF14389">
    <property type="entry name" value="Lzipper-MIP1"/>
    <property type="match status" value="1"/>
</dbReference>
<evidence type="ECO:0008006" key="10">
    <source>
        <dbReference type="Google" id="ProtNLM"/>
    </source>
</evidence>
<dbReference type="PANTHER" id="PTHR46248:SF6">
    <property type="entry name" value="OS03G0859900 PROTEIN"/>
    <property type="match status" value="1"/>
</dbReference>
<feature type="domain" description="ABC transporter family G" evidence="7">
    <location>
        <begin position="461"/>
        <end position="742"/>
    </location>
</feature>
<keyword evidence="5" id="KW-0812">Transmembrane</keyword>
<keyword evidence="1" id="KW-0813">Transport</keyword>
<comment type="caution">
    <text evidence="8">The sequence shown here is derived from an EMBL/GenBank/DDBJ whole genome shotgun (WGS) entry which is preliminary data.</text>
</comment>
<evidence type="ECO:0000313" key="8">
    <source>
        <dbReference type="EMBL" id="KAG8387637.1"/>
    </source>
</evidence>
<feature type="transmembrane region" description="Helical" evidence="5">
    <location>
        <begin position="619"/>
        <end position="640"/>
    </location>
</feature>
<feature type="transmembrane region" description="Helical" evidence="5">
    <location>
        <begin position="718"/>
        <end position="739"/>
    </location>
</feature>
<dbReference type="EMBL" id="WHWC01000002">
    <property type="protein sequence ID" value="KAG8387637.1"/>
    <property type="molecule type" value="Genomic_DNA"/>
</dbReference>
<evidence type="ECO:0000256" key="3">
    <source>
        <dbReference type="SAM" id="Coils"/>
    </source>
</evidence>
<evidence type="ECO:0000256" key="4">
    <source>
        <dbReference type="SAM" id="MobiDB-lite"/>
    </source>
</evidence>
<keyword evidence="5" id="KW-1133">Transmembrane helix</keyword>
<feature type="transmembrane region" description="Helical" evidence="5">
    <location>
        <begin position="543"/>
        <end position="562"/>
    </location>
</feature>
<evidence type="ECO:0000313" key="9">
    <source>
        <dbReference type="Proteomes" id="UP000826271"/>
    </source>
</evidence>
<evidence type="ECO:0000256" key="1">
    <source>
        <dbReference type="ARBA" id="ARBA00022448"/>
    </source>
</evidence>
<keyword evidence="2 5" id="KW-0472">Membrane</keyword>
<keyword evidence="9" id="KW-1185">Reference proteome</keyword>
<feature type="transmembrane region" description="Helical" evidence="5">
    <location>
        <begin position="514"/>
        <end position="531"/>
    </location>
</feature>
<accession>A0AAV6Y5B1</accession>
<name>A0AAV6Y5B1_9LAMI</name>
<feature type="coiled-coil region" evidence="3">
    <location>
        <begin position="34"/>
        <end position="68"/>
    </location>
</feature>
<gene>
    <name evidence="8" type="ORF">BUALT_Bualt02G0042100</name>
</gene>
<dbReference type="InterPro" id="IPR025757">
    <property type="entry name" value="MIP1_Leuzipper"/>
</dbReference>
<organism evidence="8 9">
    <name type="scientific">Buddleja alternifolia</name>
    <dbReference type="NCBI Taxonomy" id="168488"/>
    <lineage>
        <taxon>Eukaryota</taxon>
        <taxon>Viridiplantae</taxon>
        <taxon>Streptophyta</taxon>
        <taxon>Embryophyta</taxon>
        <taxon>Tracheophyta</taxon>
        <taxon>Spermatophyta</taxon>
        <taxon>Magnoliopsida</taxon>
        <taxon>eudicotyledons</taxon>
        <taxon>Gunneridae</taxon>
        <taxon>Pentapetalae</taxon>
        <taxon>asterids</taxon>
        <taxon>lamiids</taxon>
        <taxon>Lamiales</taxon>
        <taxon>Scrophulariaceae</taxon>
        <taxon>Buddlejeae</taxon>
        <taxon>Buddleja</taxon>
    </lineage>
</organism>
<feature type="domain" description="Ternary complex factor MIP1 leucine-zipper" evidence="6">
    <location>
        <begin position="1"/>
        <end position="62"/>
    </location>
</feature>
<evidence type="ECO:0000259" key="6">
    <source>
        <dbReference type="Pfam" id="PF14389"/>
    </source>
</evidence>
<dbReference type="AlphaFoldDB" id="A0AAV6Y5B1"/>
<keyword evidence="3" id="KW-0175">Coiled coil</keyword>
<evidence type="ECO:0000259" key="7">
    <source>
        <dbReference type="Pfam" id="PF19055"/>
    </source>
</evidence>
<evidence type="ECO:0000256" key="5">
    <source>
        <dbReference type="SAM" id="Phobius"/>
    </source>
</evidence>
<evidence type="ECO:0000256" key="2">
    <source>
        <dbReference type="ARBA" id="ARBA00023136"/>
    </source>
</evidence>
<feature type="region of interest" description="Disordered" evidence="4">
    <location>
        <begin position="144"/>
        <end position="206"/>
    </location>
</feature>
<dbReference type="GO" id="GO:0140359">
    <property type="term" value="F:ABC-type transporter activity"/>
    <property type="evidence" value="ECO:0007669"/>
    <property type="project" value="InterPro"/>
</dbReference>
<dbReference type="InterPro" id="IPR043926">
    <property type="entry name" value="ABCG_dom"/>
</dbReference>